<dbReference type="EMBL" id="CAEZXL010000077">
    <property type="protein sequence ID" value="CAB4686526.1"/>
    <property type="molecule type" value="Genomic_DNA"/>
</dbReference>
<dbReference type="Pfam" id="PF01833">
    <property type="entry name" value="TIG"/>
    <property type="match status" value="2"/>
</dbReference>
<evidence type="ECO:0000313" key="2">
    <source>
        <dbReference type="EMBL" id="CAB4686526.1"/>
    </source>
</evidence>
<dbReference type="AlphaFoldDB" id="A0A6J6NK27"/>
<dbReference type="Gene3D" id="2.60.40.10">
    <property type="entry name" value="Immunoglobulins"/>
    <property type="match status" value="3"/>
</dbReference>
<feature type="domain" description="IPT/TIG" evidence="1">
    <location>
        <begin position="209"/>
        <end position="285"/>
    </location>
</feature>
<dbReference type="SUPFAM" id="SSF81296">
    <property type="entry name" value="E set domains"/>
    <property type="match status" value="3"/>
</dbReference>
<protein>
    <submittedName>
        <fullName evidence="2">Unannotated protein</fullName>
    </submittedName>
</protein>
<reference evidence="2" key="1">
    <citation type="submission" date="2020-05" db="EMBL/GenBank/DDBJ databases">
        <authorList>
            <person name="Chiriac C."/>
            <person name="Salcher M."/>
            <person name="Ghai R."/>
            <person name="Kavagutti S V."/>
        </authorList>
    </citation>
    <scope>NUCLEOTIDE SEQUENCE</scope>
</reference>
<dbReference type="InterPro" id="IPR014756">
    <property type="entry name" value="Ig_E-set"/>
</dbReference>
<organism evidence="2">
    <name type="scientific">freshwater metagenome</name>
    <dbReference type="NCBI Taxonomy" id="449393"/>
    <lineage>
        <taxon>unclassified sequences</taxon>
        <taxon>metagenomes</taxon>
        <taxon>ecological metagenomes</taxon>
    </lineage>
</organism>
<accession>A0A6J6NK27</accession>
<proteinExistence type="predicted"/>
<feature type="domain" description="IPT/TIG" evidence="1">
    <location>
        <begin position="58"/>
        <end position="127"/>
    </location>
</feature>
<name>A0A6J6NK27_9ZZZZ</name>
<evidence type="ECO:0000259" key="1">
    <source>
        <dbReference type="Pfam" id="PF01833"/>
    </source>
</evidence>
<sequence length="288" mass="28080">MTVLSVSADGTRMTVASPAISQKGKFKVTTGGGSSTAAAFFSSSITNTSKPTITLTASLIKEVGSTFTLNGTNIASASSIKIGTVAAPFSILTANSVVVTVPAGAVSGSTISATNLGGTVTSTKFVYQAAVVASRTAAARVGQTVTITGSNLKATSVVFGGNKSAKPVINTGDTLTVVVPTGALTGAIKITTGAGVVYTDSFTVTPPAPTVTSFTPSTGKKGVAIITVKGTNLAGATVTLGSTPVTLSAGANSTSFKFVIPAGATTGKINVTTAGGTVSSANNLTVTN</sequence>
<dbReference type="InterPro" id="IPR013783">
    <property type="entry name" value="Ig-like_fold"/>
</dbReference>
<dbReference type="InterPro" id="IPR002909">
    <property type="entry name" value="IPT_dom"/>
</dbReference>
<gene>
    <name evidence="2" type="ORF">UFOPK2373_00553</name>
</gene>